<dbReference type="PANTHER" id="PTHR10127:SF899">
    <property type="entry name" value="ASTACIN-LIKE METALLOENDOPEPTIDASE-RELATED"/>
    <property type="match status" value="1"/>
</dbReference>
<feature type="binding site" evidence="1">
    <location>
        <position position="347"/>
    </location>
    <ligand>
        <name>Zn(2+)</name>
        <dbReference type="ChEBI" id="CHEBI:29105"/>
        <note>catalytic</note>
    </ligand>
</feature>
<feature type="binding site" evidence="1">
    <location>
        <position position="669"/>
    </location>
    <ligand>
        <name>Zn(2+)</name>
        <dbReference type="ChEBI" id="CHEBI:29105"/>
        <note>catalytic</note>
    </ligand>
</feature>
<feature type="binding site" evidence="1">
    <location>
        <position position="113"/>
    </location>
    <ligand>
        <name>Zn(2+)</name>
        <dbReference type="ChEBI" id="CHEBI:29105"/>
        <note>catalytic</note>
    </ligand>
</feature>
<accession>A0A315W0P9</accession>
<dbReference type="PRINTS" id="PR00480">
    <property type="entry name" value="ASTACIN"/>
</dbReference>
<dbReference type="EMBL" id="NHOQ01000682">
    <property type="protein sequence ID" value="PWA29224.1"/>
    <property type="molecule type" value="Genomic_DNA"/>
</dbReference>
<dbReference type="InterPro" id="IPR001506">
    <property type="entry name" value="Peptidase_M12A"/>
</dbReference>
<reference evidence="4 5" key="1">
    <citation type="journal article" date="2018" name="G3 (Bethesda)">
        <title>A High-Quality Reference Genome for the Invasive Mosquitofish Gambusia affinis Using a Chicago Library.</title>
        <authorList>
            <person name="Hoffberg S.L."/>
            <person name="Troendle N.J."/>
            <person name="Glenn T.C."/>
            <person name="Mahmud O."/>
            <person name="Louha S."/>
            <person name="Chalopin D."/>
            <person name="Bennetzen J.L."/>
            <person name="Mauricio R."/>
        </authorList>
    </citation>
    <scope>NUCLEOTIDE SEQUENCE [LARGE SCALE GENOMIC DNA]</scope>
    <source>
        <strain evidence="4">NE01/NJP1002.9</strain>
        <tissue evidence="4">Muscle</tissue>
    </source>
</reference>
<dbReference type="InterPro" id="IPR006026">
    <property type="entry name" value="Peptidase_Metallo"/>
</dbReference>
<keyword evidence="1 2" id="KW-0378">Hydrolase</keyword>
<organism evidence="4 5">
    <name type="scientific">Gambusia affinis</name>
    <name type="common">Western mosquitofish</name>
    <name type="synonym">Heterandria affinis</name>
    <dbReference type="NCBI Taxonomy" id="33528"/>
    <lineage>
        <taxon>Eukaryota</taxon>
        <taxon>Metazoa</taxon>
        <taxon>Chordata</taxon>
        <taxon>Craniata</taxon>
        <taxon>Vertebrata</taxon>
        <taxon>Euteleostomi</taxon>
        <taxon>Actinopterygii</taxon>
        <taxon>Neopterygii</taxon>
        <taxon>Teleostei</taxon>
        <taxon>Neoteleostei</taxon>
        <taxon>Acanthomorphata</taxon>
        <taxon>Ovalentaria</taxon>
        <taxon>Atherinomorphae</taxon>
        <taxon>Cyprinodontiformes</taxon>
        <taxon>Poeciliidae</taxon>
        <taxon>Poeciliinae</taxon>
        <taxon>Gambusia</taxon>
    </lineage>
</organism>
<feature type="domain" description="Peptidase M12A" evidence="3">
    <location>
        <begin position="315"/>
        <end position="450"/>
    </location>
</feature>
<feature type="binding site" evidence="1">
    <location>
        <position position="343"/>
    </location>
    <ligand>
        <name>Zn(2+)</name>
        <dbReference type="ChEBI" id="CHEBI:29105"/>
        <note>catalytic</note>
    </ligand>
</feature>
<dbReference type="SMART" id="SM00235">
    <property type="entry name" value="ZnMc"/>
    <property type="match status" value="3"/>
</dbReference>
<feature type="binding site" evidence="1">
    <location>
        <position position="675"/>
    </location>
    <ligand>
        <name>Zn(2+)</name>
        <dbReference type="ChEBI" id="CHEBI:29105"/>
        <note>catalytic</note>
    </ligand>
</feature>
<dbReference type="Pfam" id="PF01400">
    <property type="entry name" value="Astacin"/>
    <property type="match status" value="3"/>
</dbReference>
<feature type="binding site" evidence="1">
    <location>
        <position position="353"/>
    </location>
    <ligand>
        <name>Zn(2+)</name>
        <dbReference type="ChEBI" id="CHEBI:29105"/>
        <note>catalytic</note>
    </ligand>
</feature>
<keyword evidence="5" id="KW-1185">Reference proteome</keyword>
<evidence type="ECO:0000256" key="2">
    <source>
        <dbReference type="RuleBase" id="RU361183"/>
    </source>
</evidence>
<keyword evidence="1 2" id="KW-0479">Metal-binding</keyword>
<dbReference type="GO" id="GO:0006508">
    <property type="term" value="P:proteolysis"/>
    <property type="evidence" value="ECO:0007669"/>
    <property type="project" value="UniProtKB-KW"/>
</dbReference>
<comment type="caution">
    <text evidence="4">The sequence shown here is derived from an EMBL/GenBank/DDBJ whole genome shotgun (WGS) entry which is preliminary data.</text>
</comment>
<dbReference type="Proteomes" id="UP000250572">
    <property type="component" value="Unassembled WGS sequence"/>
</dbReference>
<sequence>TPLIYGDIAPSKSRNAVPCTATGCTWPKSGSYVYVPVYIAPSYSVAERNVIINGLLSFHSSTCIRFVWKDSSHRDFLYFYPGTGCWSYLGRQGGLQQVSLQRNGCLYHSTVQHEVNHALGFHHEQVRSDRDSYVQVLTQNIAPGQEHNFVKIATNNLGTPYDFNSVMHYNKFAFSRNGQPTLLAKTNPSLDFGRATTMSVNDIARINRLYKCLQTVNMRPVVEPAQYPKEFMDIYKSVPQLQADKEPKRYDDIAMPKILKRNADPCTVVGCKWFKSGEHVYIPYYIDSNYCKPHVNKSKILTAELQKNDTKSLECWSYIGRQGGGQFISLEKNKCLRTSTVSHEVLHALGFNHEQVRTDRDEYIRVFFQNIKPEQRFNFWKVRTNNMGSPYDYNSVMHYKKYVFPTMQGYAFSKNGQPTIAARSRQIHNFGNTYGMSNTDIDRLKKNATSFLEHSGAFSGPPAFALSRILTILRTTSTSCHWMDHHKQSLCFSLVSMGNMSGVGPAWDVRVADSSSPCRDLDSTPAKNQDPFDKSDNILKVIPRPKAPFQPFILQGDVAVPKATSRNADFCSLKGCKWPKRGSYVRVPYYISTSYTQKERNVILRGLKSFELTTCIRFVPYRNNDRKYIHFESKDGCWSYIGRQKRGQFISLDKDGCLSHRTVQHEVLHALGFHHEQVRSDRDRYVLINPQNIKPGNENNFQKKVTNNLGTPYDFNSVMQYGKYAFSKNGLPTIVAKSDPNWNWGRATQMSVYDIARVNTLYKCTFIFFFFLSVMDVCQSAPAEMKNQTDEFTDDVSRPKVDLANLVLHGDVAVTNTFFKNADPCTARGCKWPKSGSYVYVPYLISPGFCKQF</sequence>
<feature type="non-terminal residue" evidence="4">
    <location>
        <position position="853"/>
    </location>
</feature>
<evidence type="ECO:0000313" key="5">
    <source>
        <dbReference type="Proteomes" id="UP000250572"/>
    </source>
</evidence>
<feature type="domain" description="Peptidase M12A" evidence="3">
    <location>
        <begin position="567"/>
        <end position="765"/>
    </location>
</feature>
<protein>
    <recommendedName>
        <fullName evidence="2">Metalloendopeptidase</fullName>
        <ecNumber evidence="2">3.4.24.-</ecNumber>
    </recommendedName>
</protein>
<dbReference type="STRING" id="33528.ENSGAFP00000025977"/>
<dbReference type="SUPFAM" id="SSF55486">
    <property type="entry name" value="Metalloproteases ('zincins'), catalytic domain"/>
    <property type="match status" value="3"/>
</dbReference>
<feature type="active site" evidence="1">
    <location>
        <position position="666"/>
    </location>
</feature>
<dbReference type="Gene3D" id="3.40.390.10">
    <property type="entry name" value="Collagenase (Catalytic Domain)"/>
    <property type="match status" value="3"/>
</dbReference>
<dbReference type="CDD" id="cd04280">
    <property type="entry name" value="ZnMc_astacin_like"/>
    <property type="match status" value="1"/>
</dbReference>
<dbReference type="GO" id="GO:0004222">
    <property type="term" value="F:metalloendopeptidase activity"/>
    <property type="evidence" value="ECO:0007669"/>
    <property type="project" value="UniProtKB-UniRule"/>
</dbReference>
<keyword evidence="1 2" id="KW-0862">Zinc</keyword>
<feature type="domain" description="Peptidase M12A" evidence="3">
    <location>
        <begin position="15"/>
        <end position="213"/>
    </location>
</feature>
<dbReference type="InterPro" id="IPR034035">
    <property type="entry name" value="Astacin-like_dom"/>
</dbReference>
<feature type="active site" evidence="1">
    <location>
        <position position="344"/>
    </location>
</feature>
<proteinExistence type="predicted"/>
<feature type="binding site" evidence="1">
    <location>
        <position position="117"/>
    </location>
    <ligand>
        <name>Zn(2+)</name>
        <dbReference type="ChEBI" id="CHEBI:29105"/>
        <note>catalytic</note>
    </ligand>
</feature>
<keyword evidence="1 2" id="KW-0482">Metalloprotease</keyword>
<name>A0A315W0P9_GAMAF</name>
<feature type="binding site" evidence="1">
    <location>
        <position position="123"/>
    </location>
    <ligand>
        <name>Zn(2+)</name>
        <dbReference type="ChEBI" id="CHEBI:29105"/>
        <note>catalytic</note>
    </ligand>
</feature>
<feature type="binding site" evidence="1">
    <location>
        <position position="665"/>
    </location>
    <ligand>
        <name>Zn(2+)</name>
        <dbReference type="ChEBI" id="CHEBI:29105"/>
        <note>catalytic</note>
    </ligand>
</feature>
<feature type="active site" evidence="1">
    <location>
        <position position="114"/>
    </location>
</feature>
<feature type="non-terminal residue" evidence="4">
    <location>
        <position position="1"/>
    </location>
</feature>
<gene>
    <name evidence="4" type="ORF">CCH79_00006326</name>
</gene>
<keyword evidence="1 2" id="KW-0645">Protease</keyword>
<comment type="caution">
    <text evidence="1">Lacks conserved residue(s) required for the propagation of feature annotation.</text>
</comment>
<evidence type="ECO:0000256" key="1">
    <source>
        <dbReference type="PROSITE-ProRule" id="PRU01211"/>
    </source>
</evidence>
<dbReference type="EC" id="3.4.24.-" evidence="2"/>
<comment type="cofactor">
    <cofactor evidence="1 2">
        <name>Zn(2+)</name>
        <dbReference type="ChEBI" id="CHEBI:29105"/>
    </cofactor>
    <text evidence="1 2">Binds 1 zinc ion per subunit.</text>
</comment>
<dbReference type="PANTHER" id="PTHR10127">
    <property type="entry name" value="DISCOIDIN, CUB, EGF, LAMININ , AND ZINC METALLOPROTEASE DOMAIN CONTAINING"/>
    <property type="match status" value="1"/>
</dbReference>
<dbReference type="GO" id="GO:0008270">
    <property type="term" value="F:zinc ion binding"/>
    <property type="evidence" value="ECO:0007669"/>
    <property type="project" value="UniProtKB-UniRule"/>
</dbReference>
<dbReference type="PROSITE" id="PS51864">
    <property type="entry name" value="ASTACIN"/>
    <property type="match status" value="3"/>
</dbReference>
<dbReference type="InterPro" id="IPR024079">
    <property type="entry name" value="MetalloPept_cat_dom_sf"/>
</dbReference>
<evidence type="ECO:0000259" key="3">
    <source>
        <dbReference type="PROSITE" id="PS51864"/>
    </source>
</evidence>
<evidence type="ECO:0000313" key="4">
    <source>
        <dbReference type="EMBL" id="PWA29224.1"/>
    </source>
</evidence>
<dbReference type="AlphaFoldDB" id="A0A315W0P9"/>